<keyword evidence="4" id="KW-1185">Reference proteome</keyword>
<protein>
    <submittedName>
        <fullName evidence="3">Exo-alpha-sialidase</fullName>
    </submittedName>
</protein>
<proteinExistence type="predicted"/>
<dbReference type="RefSeq" id="WP_253966011.1">
    <property type="nucleotide sequence ID" value="NZ_JAMFTH010000001.1"/>
</dbReference>
<dbReference type="InterPro" id="IPR036278">
    <property type="entry name" value="Sialidase_sf"/>
</dbReference>
<dbReference type="SUPFAM" id="SSF50939">
    <property type="entry name" value="Sialidases"/>
    <property type="match status" value="1"/>
</dbReference>
<dbReference type="Gene3D" id="2.120.10.10">
    <property type="match status" value="1"/>
</dbReference>
<evidence type="ECO:0000259" key="2">
    <source>
        <dbReference type="Pfam" id="PF13088"/>
    </source>
</evidence>
<dbReference type="InterPro" id="IPR011040">
    <property type="entry name" value="Sialidase"/>
</dbReference>
<dbReference type="PROSITE" id="PS51257">
    <property type="entry name" value="PROKAR_LIPOPROTEIN"/>
    <property type="match status" value="1"/>
</dbReference>
<feature type="chain" id="PRO_5040740006" evidence="1">
    <location>
        <begin position="17"/>
        <end position="367"/>
    </location>
</feature>
<evidence type="ECO:0000313" key="3">
    <source>
        <dbReference type="EMBL" id="MCP8897709.1"/>
    </source>
</evidence>
<comment type="caution">
    <text evidence="3">The sequence shown here is derived from an EMBL/GenBank/DDBJ whole genome shotgun (WGS) entry which is preliminary data.</text>
</comment>
<reference evidence="3" key="1">
    <citation type="submission" date="2022-05" db="EMBL/GenBank/DDBJ databases">
        <authorList>
            <person name="Sun H.-N."/>
        </authorList>
    </citation>
    <scope>NUCLEOTIDE SEQUENCE</scope>
    <source>
        <strain evidence="3">HB14</strain>
    </source>
</reference>
<evidence type="ECO:0000313" key="4">
    <source>
        <dbReference type="Proteomes" id="UP001139319"/>
    </source>
</evidence>
<evidence type="ECO:0000256" key="1">
    <source>
        <dbReference type="SAM" id="SignalP"/>
    </source>
</evidence>
<dbReference type="AlphaFoldDB" id="A0A9X2HU71"/>
<organism evidence="3 4">
    <name type="scientific">Gilvimarinus xylanilyticus</name>
    <dbReference type="NCBI Taxonomy" id="2944139"/>
    <lineage>
        <taxon>Bacteria</taxon>
        <taxon>Pseudomonadati</taxon>
        <taxon>Pseudomonadota</taxon>
        <taxon>Gammaproteobacteria</taxon>
        <taxon>Cellvibrionales</taxon>
        <taxon>Cellvibrionaceae</taxon>
        <taxon>Gilvimarinus</taxon>
    </lineage>
</organism>
<accession>A0A9X2HU71</accession>
<feature type="domain" description="Sialidase" evidence="2">
    <location>
        <begin position="63"/>
        <end position="341"/>
    </location>
</feature>
<dbReference type="PANTHER" id="PTHR43752">
    <property type="entry name" value="BNR/ASP-BOX REPEAT FAMILY PROTEIN"/>
    <property type="match status" value="1"/>
</dbReference>
<reference evidence="3" key="2">
    <citation type="submission" date="2023-01" db="EMBL/GenBank/DDBJ databases">
        <title>Gilvimarinus xylanilyticus HB14 isolated from Caulerpa lentillifera aquaculture base in Hainan, China.</title>
        <authorList>
            <person name="Zhang Y.-J."/>
        </authorList>
    </citation>
    <scope>NUCLEOTIDE SEQUENCE</scope>
    <source>
        <strain evidence="3">HB14</strain>
    </source>
</reference>
<gene>
    <name evidence="3" type="ORF">M6D89_00195</name>
</gene>
<dbReference type="CDD" id="cd15482">
    <property type="entry name" value="Sialidase_non-viral"/>
    <property type="match status" value="1"/>
</dbReference>
<dbReference type="Proteomes" id="UP001139319">
    <property type="component" value="Unassembled WGS sequence"/>
</dbReference>
<feature type="signal peptide" evidence="1">
    <location>
        <begin position="1"/>
        <end position="16"/>
    </location>
</feature>
<dbReference type="Pfam" id="PF13088">
    <property type="entry name" value="BNR_2"/>
    <property type="match status" value="1"/>
</dbReference>
<dbReference type="EMBL" id="JAMFTH010000001">
    <property type="protein sequence ID" value="MCP8897709.1"/>
    <property type="molecule type" value="Genomic_DNA"/>
</dbReference>
<sequence length="367" mass="39737">MRLMILGFTIAVSLLAGCVQHSSERQTTAPTKEGSAMVASAIINRAADYPQSHASTIAQTSNGDLVAAWFAGLHERHPQVKIYFSRYQQGKWLAAKAVATGQQADGSWLPTWNPVLFQPPEGDLHLFYKVGPNPREWWGLVISSADGGQTWSEPKRLPKGILGPIKNKPVVTGMGAWLSPSSTEGPEGWRLHFEISKDQGESWSKTAPVDPGPGIDAIQPSVLFYPDGRLQALARTKQGVIGSSWSVDRGKTWSPIAAIELPNPSAGTDAVTLADGRQLLVYNHAAHNPATPGKGPRYPLALATSRDGVRWQRVLTLEDQPLKEGYGYPAIIQASDGLVHVTYTVGRERIKHVVVDPAKLSTARVNP</sequence>
<dbReference type="PANTHER" id="PTHR43752:SF2">
    <property type="entry name" value="BNR_ASP-BOX REPEAT FAMILY PROTEIN"/>
    <property type="match status" value="1"/>
</dbReference>
<keyword evidence="1" id="KW-0732">Signal</keyword>
<name>A0A9X2HU71_9GAMM</name>